<dbReference type="AlphaFoldDB" id="A0A0A9EI43"/>
<dbReference type="EMBL" id="GBRH01202188">
    <property type="protein sequence ID" value="JAD95707.1"/>
    <property type="molecule type" value="Transcribed_RNA"/>
</dbReference>
<evidence type="ECO:0000313" key="2">
    <source>
        <dbReference type="EMBL" id="JAD95707.1"/>
    </source>
</evidence>
<evidence type="ECO:0000256" key="1">
    <source>
        <dbReference type="SAM" id="MobiDB-lite"/>
    </source>
</evidence>
<sequence>MDDWLPSAATSRSPANSTFSPVRSTRAVATTPRLSLASANDTYW</sequence>
<proteinExistence type="predicted"/>
<feature type="region of interest" description="Disordered" evidence="1">
    <location>
        <begin position="1"/>
        <end position="29"/>
    </location>
</feature>
<feature type="compositionally biased region" description="Polar residues" evidence="1">
    <location>
        <begin position="8"/>
        <end position="23"/>
    </location>
</feature>
<accession>A0A0A9EI43</accession>
<organism evidence="2">
    <name type="scientific">Arundo donax</name>
    <name type="common">Giant reed</name>
    <name type="synonym">Donax arundinaceus</name>
    <dbReference type="NCBI Taxonomy" id="35708"/>
    <lineage>
        <taxon>Eukaryota</taxon>
        <taxon>Viridiplantae</taxon>
        <taxon>Streptophyta</taxon>
        <taxon>Embryophyta</taxon>
        <taxon>Tracheophyta</taxon>
        <taxon>Spermatophyta</taxon>
        <taxon>Magnoliopsida</taxon>
        <taxon>Liliopsida</taxon>
        <taxon>Poales</taxon>
        <taxon>Poaceae</taxon>
        <taxon>PACMAD clade</taxon>
        <taxon>Arundinoideae</taxon>
        <taxon>Arundineae</taxon>
        <taxon>Arundo</taxon>
    </lineage>
</organism>
<reference evidence="2" key="1">
    <citation type="submission" date="2014-09" db="EMBL/GenBank/DDBJ databases">
        <authorList>
            <person name="Magalhaes I.L.F."/>
            <person name="Oliveira U."/>
            <person name="Santos F.R."/>
            <person name="Vidigal T.H.D.A."/>
            <person name="Brescovit A.D."/>
            <person name="Santos A.J."/>
        </authorList>
    </citation>
    <scope>NUCLEOTIDE SEQUENCE</scope>
    <source>
        <tissue evidence="2">Shoot tissue taken approximately 20 cm above the soil surface</tissue>
    </source>
</reference>
<name>A0A0A9EI43_ARUDO</name>
<reference evidence="2" key="2">
    <citation type="journal article" date="2015" name="Data Brief">
        <title>Shoot transcriptome of the giant reed, Arundo donax.</title>
        <authorList>
            <person name="Barrero R.A."/>
            <person name="Guerrero F.D."/>
            <person name="Moolhuijzen P."/>
            <person name="Goolsby J.A."/>
            <person name="Tidwell J."/>
            <person name="Bellgard S.E."/>
            <person name="Bellgard M.I."/>
        </authorList>
    </citation>
    <scope>NUCLEOTIDE SEQUENCE</scope>
    <source>
        <tissue evidence="2">Shoot tissue taken approximately 20 cm above the soil surface</tissue>
    </source>
</reference>
<protein>
    <submittedName>
        <fullName evidence="2">Uncharacterized protein</fullName>
    </submittedName>
</protein>